<keyword evidence="4 8" id="KW-1133">Transmembrane helix</keyword>
<feature type="region of interest" description="Disordered" evidence="7">
    <location>
        <begin position="398"/>
        <end position="483"/>
    </location>
</feature>
<feature type="compositionally biased region" description="Basic and acidic residues" evidence="7">
    <location>
        <begin position="436"/>
        <end position="447"/>
    </location>
</feature>
<protein>
    <submittedName>
        <fullName evidence="9">MPRAB protein</fullName>
    </submittedName>
</protein>
<dbReference type="EMBL" id="JAAWVO010019108">
    <property type="protein sequence ID" value="MBN3315038.1"/>
    <property type="molecule type" value="Genomic_DNA"/>
</dbReference>
<keyword evidence="5 8" id="KW-0472">Membrane</keyword>
<feature type="transmembrane region" description="Helical" evidence="8">
    <location>
        <begin position="172"/>
        <end position="194"/>
    </location>
</feature>
<dbReference type="Pfam" id="PF03006">
    <property type="entry name" value="HlyIII"/>
    <property type="match status" value="1"/>
</dbReference>
<feature type="non-terminal residue" evidence="9">
    <location>
        <position position="573"/>
    </location>
</feature>
<feature type="transmembrane region" description="Helical" evidence="8">
    <location>
        <begin position="138"/>
        <end position="160"/>
    </location>
</feature>
<keyword evidence="6" id="KW-0479">Metal-binding</keyword>
<evidence type="ECO:0000313" key="9">
    <source>
        <dbReference type="EMBL" id="MBN3315038.1"/>
    </source>
</evidence>
<dbReference type="AlphaFoldDB" id="A0A8J7T8W4"/>
<feature type="binding site" evidence="6">
    <location>
        <position position="124"/>
    </location>
    <ligand>
        <name>Zn(2+)</name>
        <dbReference type="ChEBI" id="CHEBI:29105"/>
    </ligand>
</feature>
<feature type="transmembrane region" description="Helical" evidence="8">
    <location>
        <begin position="104"/>
        <end position="126"/>
    </location>
</feature>
<proteinExistence type="inferred from homology"/>
<evidence type="ECO:0000313" key="10">
    <source>
        <dbReference type="Proteomes" id="UP000736164"/>
    </source>
</evidence>
<dbReference type="GO" id="GO:0005496">
    <property type="term" value="F:steroid binding"/>
    <property type="evidence" value="ECO:0007669"/>
    <property type="project" value="TreeGrafter"/>
</dbReference>
<dbReference type="Proteomes" id="UP000736164">
    <property type="component" value="Unassembled WGS sequence"/>
</dbReference>
<dbReference type="GO" id="GO:0046872">
    <property type="term" value="F:metal ion binding"/>
    <property type="evidence" value="ECO:0007669"/>
    <property type="project" value="UniProtKB-KW"/>
</dbReference>
<organism evidence="9 10">
    <name type="scientific">Atractosteus spatula</name>
    <name type="common">Alligator gar</name>
    <name type="synonym">Lepisosteus spatula</name>
    <dbReference type="NCBI Taxonomy" id="7917"/>
    <lineage>
        <taxon>Eukaryota</taxon>
        <taxon>Metazoa</taxon>
        <taxon>Chordata</taxon>
        <taxon>Craniata</taxon>
        <taxon>Vertebrata</taxon>
        <taxon>Euteleostomi</taxon>
        <taxon>Actinopterygii</taxon>
        <taxon>Neopterygii</taxon>
        <taxon>Holostei</taxon>
        <taxon>Semionotiformes</taxon>
        <taxon>Lepisosteidae</taxon>
        <taxon>Atractosteus</taxon>
    </lineage>
</organism>
<evidence type="ECO:0000256" key="6">
    <source>
        <dbReference type="PIRSR" id="PIRSR604254-1"/>
    </source>
</evidence>
<evidence type="ECO:0000256" key="5">
    <source>
        <dbReference type="ARBA" id="ARBA00023136"/>
    </source>
</evidence>
<dbReference type="PANTHER" id="PTHR20855:SF96">
    <property type="entry name" value="PROGESTIN AND ADIPOQ RECEPTOR FAMILY MEMBER VII, A"/>
    <property type="match status" value="1"/>
</dbReference>
<feature type="transmembrane region" description="Helical" evidence="8">
    <location>
        <begin position="374"/>
        <end position="393"/>
    </location>
</feature>
<evidence type="ECO:0000256" key="3">
    <source>
        <dbReference type="ARBA" id="ARBA00022692"/>
    </source>
</evidence>
<dbReference type="GO" id="GO:0005886">
    <property type="term" value="C:plasma membrane"/>
    <property type="evidence" value="ECO:0007669"/>
    <property type="project" value="TreeGrafter"/>
</dbReference>
<evidence type="ECO:0000256" key="2">
    <source>
        <dbReference type="ARBA" id="ARBA00007018"/>
    </source>
</evidence>
<feature type="binding site" evidence="6">
    <location>
        <position position="279"/>
    </location>
    <ligand>
        <name>Zn(2+)</name>
        <dbReference type="ChEBI" id="CHEBI:29105"/>
    </ligand>
</feature>
<reference evidence="9" key="1">
    <citation type="journal article" date="2021" name="Cell">
        <title>Tracing the genetic footprints of vertebrate landing in non-teleost ray-finned fishes.</title>
        <authorList>
            <person name="Bi X."/>
            <person name="Wang K."/>
            <person name="Yang L."/>
            <person name="Pan H."/>
            <person name="Jiang H."/>
            <person name="Wei Q."/>
            <person name="Fang M."/>
            <person name="Yu H."/>
            <person name="Zhu C."/>
            <person name="Cai Y."/>
            <person name="He Y."/>
            <person name="Gan X."/>
            <person name="Zeng H."/>
            <person name="Yu D."/>
            <person name="Zhu Y."/>
            <person name="Jiang H."/>
            <person name="Qiu Q."/>
            <person name="Yang H."/>
            <person name="Zhang Y.E."/>
            <person name="Wang W."/>
            <person name="Zhu M."/>
            <person name="He S."/>
            <person name="Zhang G."/>
        </authorList>
    </citation>
    <scope>NUCLEOTIDE SEQUENCE</scope>
    <source>
        <strain evidence="9">Allg_001</strain>
    </source>
</reference>
<comment type="similarity">
    <text evidence="2">Belongs to the ADIPOR family.</text>
</comment>
<feature type="binding site" evidence="6">
    <location>
        <position position="275"/>
    </location>
    <ligand>
        <name>Zn(2+)</name>
        <dbReference type="ChEBI" id="CHEBI:29105"/>
    </ligand>
</feature>
<keyword evidence="10" id="KW-1185">Reference proteome</keyword>
<gene>
    <name evidence="9" type="primary">Paqr7b_0</name>
    <name evidence="9" type="ORF">GTO95_0008097</name>
</gene>
<feature type="non-terminal residue" evidence="9">
    <location>
        <position position="1"/>
    </location>
</feature>
<evidence type="ECO:0000256" key="8">
    <source>
        <dbReference type="SAM" id="Phobius"/>
    </source>
</evidence>
<keyword evidence="6" id="KW-0862">Zinc</keyword>
<sequence>MEKIGRLFINLQQVQQVPQMLKEAAPSLPCTLREGEVPYYLRERYIHTGYRQMHQGWRYYFLSLFQRHNETVNVWSHLLSTLVVLMKLSQLAETVDFVGDVHAWPLLILLLSSLAYMMCSTLAHLLSAKSEFCHYAFFFLDYVGVALYQYGSALVHFYYAIEGSWHSLLQGMFMPCAAFLSWFSCLACCYSKYWSHNLPYWHRKVVQVVPSGLAYAWDISPVVHRIFSCHPCSQDPAVFFHCGQVAFFLSSAFFFTQPLPQKWFPGRCDVLGQGHQLFHVLLALCTLSQIEASHLDYLGRRPLYQRLHGDAAALLFSLLFVFTGAVSALTAVVMRRQFCCWCIKLSACTYESMRVCVLFIFSELSSVRNGSSKLSAGILGVSCVFLVLLLLLCSHCGKRKPKSPTDSKTSGVADLSSVPPETAEQQESAQTASEPQRQDAGESRKGNEQGTPVTKETRQLPDVPTKRSVRRHSSYHSANEYEEVGEVRSKWTAECRVSRRQTSDCNNLYEEMRCYPGNATDAEPSFPVYAQVQKAKPAGPGQAERDTGEKNTEALYSTVSKVRGRAVQSELFF</sequence>
<dbReference type="GO" id="GO:0003707">
    <property type="term" value="F:nuclear steroid receptor activity"/>
    <property type="evidence" value="ECO:0007669"/>
    <property type="project" value="TreeGrafter"/>
</dbReference>
<feature type="compositionally biased region" description="Polar residues" evidence="7">
    <location>
        <begin position="423"/>
        <end position="435"/>
    </location>
</feature>
<accession>A0A8J7T8W4</accession>
<comment type="subcellular location">
    <subcellularLocation>
        <location evidence="1">Membrane</location>
        <topology evidence="1">Multi-pass membrane protein</topology>
    </subcellularLocation>
</comment>
<dbReference type="PANTHER" id="PTHR20855">
    <property type="entry name" value="ADIPOR/PROGESTIN RECEPTOR-RELATED"/>
    <property type="match status" value="1"/>
</dbReference>
<comment type="caution">
    <text evidence="9">The sequence shown here is derived from an EMBL/GenBank/DDBJ whole genome shotgun (WGS) entry which is preliminary data.</text>
</comment>
<keyword evidence="3 8" id="KW-0812">Transmembrane</keyword>
<evidence type="ECO:0000256" key="1">
    <source>
        <dbReference type="ARBA" id="ARBA00004141"/>
    </source>
</evidence>
<name>A0A8J7T8W4_ATRSP</name>
<feature type="transmembrane region" description="Helical" evidence="8">
    <location>
        <begin position="311"/>
        <end position="334"/>
    </location>
</feature>
<dbReference type="InterPro" id="IPR004254">
    <property type="entry name" value="AdipoR/HlyIII-related"/>
</dbReference>
<evidence type="ECO:0000256" key="7">
    <source>
        <dbReference type="SAM" id="MobiDB-lite"/>
    </source>
</evidence>
<evidence type="ECO:0000256" key="4">
    <source>
        <dbReference type="ARBA" id="ARBA00022989"/>
    </source>
</evidence>